<organism evidence="2 3">
    <name type="scientific">Candidatus Thermofonsia Clade 1 bacterium</name>
    <dbReference type="NCBI Taxonomy" id="2364210"/>
    <lineage>
        <taxon>Bacteria</taxon>
        <taxon>Bacillati</taxon>
        <taxon>Chloroflexota</taxon>
        <taxon>Candidatus Thermofontia</taxon>
        <taxon>Candidatus Thermofonsia Clade 1</taxon>
    </lineage>
</organism>
<accession>A0A2M8P3M2</accession>
<comment type="caution">
    <text evidence="2">The sequence shown here is derived from an EMBL/GenBank/DDBJ whole genome shotgun (WGS) entry which is preliminary data.</text>
</comment>
<feature type="chain" id="PRO_5014598334" evidence="1">
    <location>
        <begin position="27"/>
        <end position="349"/>
    </location>
</feature>
<gene>
    <name evidence="2" type="ORF">CUN51_00450</name>
</gene>
<sequence length="349" mass="36629">MLKFIRIAMIVVLASVALIEAPSAQAQSSVKIVWPGGTAGWYSYEFGSAPKPAFGYGPGAPPLGTGSFGIFSPLVVPNLGGAGIGRGDFVGTALSAMSISYSTYYNNSTGDNWRLKLYINTTGSPSSANCAVEYVHAGGPANTWLLRVPTAATGGYTPSGGWVWRSDEIAAPSGPCNASPNWGSPVDWSAVTAAYPSAVLAPNSSGTTIVLQIFEFSTPGLNGVIDAVTINGITWDFEVDPPPASFFDPGDGRYDPRPGDRLAAYCEAKRVLIYGVNNRSRGFLLGIFEFEALKQAGEEGIYLDRGVDGIVSASMGPQGHIWVAWTGGQYNASGRPEHGFAKLVHCGTQ</sequence>
<feature type="signal peptide" evidence="1">
    <location>
        <begin position="1"/>
        <end position="26"/>
    </location>
</feature>
<proteinExistence type="predicted"/>
<protein>
    <submittedName>
        <fullName evidence="2">Uncharacterized protein</fullName>
    </submittedName>
</protein>
<keyword evidence="1" id="KW-0732">Signal</keyword>
<dbReference type="Proteomes" id="UP000228921">
    <property type="component" value="Unassembled WGS sequence"/>
</dbReference>
<dbReference type="EMBL" id="PGTK01000001">
    <property type="protein sequence ID" value="PJF32133.1"/>
    <property type="molecule type" value="Genomic_DNA"/>
</dbReference>
<reference evidence="2 3" key="1">
    <citation type="submission" date="2017-11" db="EMBL/GenBank/DDBJ databases">
        <title>Evolution of Phototrophy in the Chloroflexi Phylum Driven by Horizontal Gene Transfer.</title>
        <authorList>
            <person name="Ward L.M."/>
            <person name="Hemp J."/>
            <person name="Shih P.M."/>
            <person name="Mcglynn S.E."/>
            <person name="Fischer W."/>
        </authorList>
    </citation>
    <scope>NUCLEOTIDE SEQUENCE [LARGE SCALE GENOMIC DNA]</scope>
    <source>
        <strain evidence="2">CP2_2F</strain>
    </source>
</reference>
<name>A0A2M8P3M2_9CHLR</name>
<dbReference type="AlphaFoldDB" id="A0A2M8P3M2"/>
<evidence type="ECO:0000256" key="1">
    <source>
        <dbReference type="SAM" id="SignalP"/>
    </source>
</evidence>
<evidence type="ECO:0000313" key="2">
    <source>
        <dbReference type="EMBL" id="PJF32133.1"/>
    </source>
</evidence>
<evidence type="ECO:0000313" key="3">
    <source>
        <dbReference type="Proteomes" id="UP000228921"/>
    </source>
</evidence>